<feature type="transmembrane region" description="Helical" evidence="1">
    <location>
        <begin position="12"/>
        <end position="34"/>
    </location>
</feature>
<evidence type="ECO:0000313" key="2">
    <source>
        <dbReference type="EMBL" id="KJZ72507.1"/>
    </source>
</evidence>
<accession>A0A0F7ZYI0</accession>
<evidence type="ECO:0000256" key="1">
    <source>
        <dbReference type="SAM" id="Phobius"/>
    </source>
</evidence>
<dbReference type="EMBL" id="KQ030545">
    <property type="protein sequence ID" value="KJZ72507.1"/>
    <property type="molecule type" value="Genomic_DNA"/>
</dbReference>
<dbReference type="Proteomes" id="UP000054481">
    <property type="component" value="Unassembled WGS sequence"/>
</dbReference>
<gene>
    <name evidence="2" type="ORF">HIM_08031</name>
</gene>
<keyword evidence="3" id="KW-1185">Reference proteome</keyword>
<keyword evidence="1" id="KW-1133">Transmembrane helix</keyword>
<keyword evidence="1" id="KW-0812">Transmembrane</keyword>
<evidence type="ECO:0000313" key="3">
    <source>
        <dbReference type="Proteomes" id="UP000054481"/>
    </source>
</evidence>
<reference evidence="2 3" key="1">
    <citation type="journal article" date="2014" name="Genome Biol. Evol.">
        <title>Comparative genomics and transcriptomics analyses reveal divergent lifestyle features of nematode endoparasitic fungus Hirsutella minnesotensis.</title>
        <authorList>
            <person name="Lai Y."/>
            <person name="Liu K."/>
            <person name="Zhang X."/>
            <person name="Zhang X."/>
            <person name="Li K."/>
            <person name="Wang N."/>
            <person name="Shu C."/>
            <person name="Wu Y."/>
            <person name="Wang C."/>
            <person name="Bushley K.E."/>
            <person name="Xiang M."/>
            <person name="Liu X."/>
        </authorList>
    </citation>
    <scope>NUCLEOTIDE SEQUENCE [LARGE SCALE GENOMIC DNA]</scope>
    <source>
        <strain evidence="2 3">3608</strain>
    </source>
</reference>
<keyword evidence="1" id="KW-0472">Membrane</keyword>
<name>A0A0F7ZYI0_9HYPO</name>
<proteinExistence type="predicted"/>
<dbReference type="OrthoDB" id="5393606at2759"/>
<organism evidence="2 3">
    <name type="scientific">Hirsutella minnesotensis 3608</name>
    <dbReference type="NCBI Taxonomy" id="1043627"/>
    <lineage>
        <taxon>Eukaryota</taxon>
        <taxon>Fungi</taxon>
        <taxon>Dikarya</taxon>
        <taxon>Ascomycota</taxon>
        <taxon>Pezizomycotina</taxon>
        <taxon>Sordariomycetes</taxon>
        <taxon>Hypocreomycetidae</taxon>
        <taxon>Hypocreales</taxon>
        <taxon>Ophiocordycipitaceae</taxon>
        <taxon>Hirsutella</taxon>
    </lineage>
</organism>
<protein>
    <submittedName>
        <fullName evidence="2">Uncharacterized protein</fullName>
    </submittedName>
</protein>
<dbReference type="AlphaFoldDB" id="A0A0F7ZYI0"/>
<sequence>MTLTYGYYQQPGHVIAAGTILSILALTFVFLRIWTRVNYGQGVRADDWLIVPAAALTVGQGINLIVGVANKALATTLVVPPEFAENPLATHTAQVVFTSKVTIP</sequence>